<dbReference type="Proteomes" id="UP000838672">
    <property type="component" value="Unassembled WGS sequence"/>
</dbReference>
<proteinExistence type="predicted"/>
<evidence type="ECO:0000256" key="7">
    <source>
        <dbReference type="SAM" id="Phobius"/>
    </source>
</evidence>
<comment type="caution">
    <text evidence="9">The sequence shown here is derived from an EMBL/GenBank/DDBJ whole genome shotgun (WGS) entry which is preliminary data.</text>
</comment>
<dbReference type="InterPro" id="IPR020846">
    <property type="entry name" value="MFS_dom"/>
</dbReference>
<dbReference type="PANTHER" id="PTHR23521:SF2">
    <property type="entry name" value="TRANSPORTER MFS SUPERFAMILY"/>
    <property type="match status" value="1"/>
</dbReference>
<evidence type="ECO:0000256" key="3">
    <source>
        <dbReference type="ARBA" id="ARBA00022475"/>
    </source>
</evidence>
<evidence type="ECO:0000256" key="2">
    <source>
        <dbReference type="ARBA" id="ARBA00022448"/>
    </source>
</evidence>
<dbReference type="InterPro" id="IPR011701">
    <property type="entry name" value="MFS"/>
</dbReference>
<feature type="transmembrane region" description="Helical" evidence="7">
    <location>
        <begin position="165"/>
        <end position="185"/>
    </location>
</feature>
<feature type="domain" description="Major facilitator superfamily (MFS) profile" evidence="8">
    <location>
        <begin position="203"/>
        <end position="380"/>
    </location>
</feature>
<dbReference type="Gene3D" id="1.20.1250.20">
    <property type="entry name" value="MFS general substrate transporter like domains"/>
    <property type="match status" value="2"/>
</dbReference>
<feature type="transmembrane region" description="Helical" evidence="7">
    <location>
        <begin position="49"/>
        <end position="70"/>
    </location>
</feature>
<dbReference type="RefSeq" id="WP_237468426.1">
    <property type="nucleotide sequence ID" value="NZ_CAKLDI010000002.1"/>
</dbReference>
<feature type="transmembrane region" description="Helical" evidence="7">
    <location>
        <begin position="102"/>
        <end position="126"/>
    </location>
</feature>
<keyword evidence="3" id="KW-1003">Cell membrane</keyword>
<evidence type="ECO:0000256" key="6">
    <source>
        <dbReference type="ARBA" id="ARBA00023136"/>
    </source>
</evidence>
<feature type="transmembrane region" description="Helical" evidence="7">
    <location>
        <begin position="77"/>
        <end position="96"/>
    </location>
</feature>
<dbReference type="Pfam" id="PF07690">
    <property type="entry name" value="MFS_1"/>
    <property type="match status" value="1"/>
</dbReference>
<accession>A0ABN8E0E4</accession>
<dbReference type="EMBL" id="CAKLDI010000002">
    <property type="protein sequence ID" value="CAH0535515.1"/>
    <property type="molecule type" value="Genomic_DNA"/>
</dbReference>
<feature type="transmembrane region" description="Helical" evidence="7">
    <location>
        <begin position="138"/>
        <end position="159"/>
    </location>
</feature>
<comment type="subcellular location">
    <subcellularLocation>
        <location evidence="1">Cell membrane</location>
        <topology evidence="1">Multi-pass membrane protein</topology>
    </subcellularLocation>
</comment>
<evidence type="ECO:0000256" key="1">
    <source>
        <dbReference type="ARBA" id="ARBA00004651"/>
    </source>
</evidence>
<gene>
    <name evidence="9" type="primary">ycaD</name>
    <name evidence="9" type="ORF">VST7929_03086</name>
</gene>
<keyword evidence="6 7" id="KW-0472">Membrane</keyword>
<protein>
    <submittedName>
        <fullName evidence="9">MFS-type transporter YcaD</fullName>
    </submittedName>
</protein>
<evidence type="ECO:0000313" key="9">
    <source>
        <dbReference type="EMBL" id="CAH0535515.1"/>
    </source>
</evidence>
<name>A0ABN8E0E4_9VIBR</name>
<feature type="transmembrane region" description="Helical" evidence="7">
    <location>
        <begin position="294"/>
        <end position="315"/>
    </location>
</feature>
<evidence type="ECO:0000259" key="8">
    <source>
        <dbReference type="PROSITE" id="PS50850"/>
    </source>
</evidence>
<dbReference type="PROSITE" id="PS50850">
    <property type="entry name" value="MFS"/>
    <property type="match status" value="1"/>
</dbReference>
<dbReference type="CDD" id="cd17477">
    <property type="entry name" value="MFS_YcaD_like"/>
    <property type="match status" value="1"/>
</dbReference>
<keyword evidence="10" id="KW-1185">Reference proteome</keyword>
<feature type="transmembrane region" description="Helical" evidence="7">
    <location>
        <begin position="206"/>
        <end position="225"/>
    </location>
</feature>
<dbReference type="SUPFAM" id="SSF103473">
    <property type="entry name" value="MFS general substrate transporter"/>
    <property type="match status" value="1"/>
</dbReference>
<evidence type="ECO:0000256" key="5">
    <source>
        <dbReference type="ARBA" id="ARBA00022989"/>
    </source>
</evidence>
<feature type="transmembrane region" description="Helical" evidence="7">
    <location>
        <begin position="237"/>
        <end position="260"/>
    </location>
</feature>
<dbReference type="InterPro" id="IPR047200">
    <property type="entry name" value="MFS_YcaD-like"/>
</dbReference>
<dbReference type="InterPro" id="IPR036259">
    <property type="entry name" value="MFS_trans_sf"/>
</dbReference>
<feature type="transmembrane region" description="Helical" evidence="7">
    <location>
        <begin position="267"/>
        <end position="288"/>
    </location>
</feature>
<reference evidence="9" key="1">
    <citation type="submission" date="2021-11" db="EMBL/GenBank/DDBJ databases">
        <authorList>
            <person name="Rodrigo-Torres L."/>
            <person name="Arahal R. D."/>
            <person name="Lucena T."/>
        </authorList>
    </citation>
    <scope>NUCLEOTIDE SEQUENCE</scope>
    <source>
        <strain evidence="9">CECT 7929</strain>
    </source>
</reference>
<evidence type="ECO:0000256" key="4">
    <source>
        <dbReference type="ARBA" id="ARBA00022692"/>
    </source>
</evidence>
<feature type="transmembrane region" description="Helical" evidence="7">
    <location>
        <begin position="12"/>
        <end position="37"/>
    </location>
</feature>
<keyword evidence="5 7" id="KW-1133">Transmembrane helix</keyword>
<feature type="transmembrane region" description="Helical" evidence="7">
    <location>
        <begin position="327"/>
        <end position="346"/>
    </location>
</feature>
<keyword evidence="2" id="KW-0813">Transport</keyword>
<organism evidence="9 10">
    <name type="scientific">Vibrio stylophorae</name>
    <dbReference type="NCBI Taxonomy" id="659351"/>
    <lineage>
        <taxon>Bacteria</taxon>
        <taxon>Pseudomonadati</taxon>
        <taxon>Pseudomonadota</taxon>
        <taxon>Gammaproteobacteria</taxon>
        <taxon>Vibrionales</taxon>
        <taxon>Vibrionaceae</taxon>
        <taxon>Vibrio</taxon>
    </lineage>
</organism>
<sequence>MSITKAAGKATIWVPITGLGIFAIASGYLMSLIPLVLDQNQFPAQTAGWMASSYYLGLLLGAVIVEAIIAKIGHRQSMVGFLALTALTVGGMMLWSHPNIWVFLRLVAGIAVAGVFVVIESWLLICDSAKQRTRRLSLYMLVLYGGTALGQLLISALGASGQAPFILIITMLLVSLLPPMLVRGAKPPVTEHQAMRWKDIRALNKAALFGCFISGMLLGPIYGLLPLFLTQQRMNEAQVGVVMTAVVVGGMLVQPIISLFAGRGKKIWQIACCALLGVIAVEGVIMSGSSQMTVISYMMLGMASFAIYPIAISLACDDIRPEQVVSATQICLLGYGVGSVAGPLMAGAMLSMMPYYLLACMVATFASLVMGKNRTLAMPQ</sequence>
<dbReference type="PANTHER" id="PTHR23521">
    <property type="entry name" value="TRANSPORTER MFS SUPERFAMILY"/>
    <property type="match status" value="1"/>
</dbReference>
<evidence type="ECO:0000313" key="10">
    <source>
        <dbReference type="Proteomes" id="UP000838672"/>
    </source>
</evidence>
<feature type="transmembrane region" description="Helical" evidence="7">
    <location>
        <begin position="352"/>
        <end position="371"/>
    </location>
</feature>
<keyword evidence="4 7" id="KW-0812">Transmembrane</keyword>